<dbReference type="GO" id="GO:1905515">
    <property type="term" value="P:non-motile cilium assembly"/>
    <property type="evidence" value="ECO:0007669"/>
    <property type="project" value="InterPro"/>
</dbReference>
<proteinExistence type="predicted"/>
<reference evidence="1 2" key="2">
    <citation type="submission" date="2018-10" db="EMBL/GenBank/DDBJ databases">
        <authorList>
            <consortium name="Pathogen Informatics"/>
        </authorList>
    </citation>
    <scope>NUCLEOTIDE SEQUENCE [LARGE SCALE GENOMIC DNA]</scope>
</reference>
<dbReference type="GO" id="GO:0097730">
    <property type="term" value="C:non-motile cilium"/>
    <property type="evidence" value="ECO:0007669"/>
    <property type="project" value="TreeGrafter"/>
</dbReference>
<dbReference type="STRING" id="51028.A0A0N4V633"/>
<dbReference type="WBParaSite" id="EVEC_0000570501-mRNA-1">
    <property type="protein sequence ID" value="EVEC_0000570501-mRNA-1"/>
    <property type="gene ID" value="EVEC_0000570501"/>
</dbReference>
<sequence>MIKPETGIRPGTIEQSLKTARTAKTARAASSSSARHVRLGTASMVTQPNGPFINLSRLNVAKYAVDPLLNKLLFSFVFCCEGDIKIAHQIASTAAKTVEARDWFWQNQLGKCYYRLGMFTKAVSEFQTSLQIQTVPETYAFLAKVYNRIDQPLLAIDQYTNGLKIYKNDITLLTGLARVYEVCVL</sequence>
<dbReference type="Proteomes" id="UP000274131">
    <property type="component" value="Unassembled WGS sequence"/>
</dbReference>
<dbReference type="Gene3D" id="1.25.40.10">
    <property type="entry name" value="Tetratricopeptide repeat domain"/>
    <property type="match status" value="1"/>
</dbReference>
<dbReference type="PANTHER" id="PTHR44177">
    <property type="entry name" value="TETRATRICOPEPTIDE REPEAT PROTEIN 8"/>
    <property type="match status" value="1"/>
</dbReference>
<dbReference type="OrthoDB" id="421121at2759"/>
<dbReference type="SUPFAM" id="SSF48452">
    <property type="entry name" value="TPR-like"/>
    <property type="match status" value="1"/>
</dbReference>
<gene>
    <name evidence="1" type="ORF">EVEC_LOCUS5316</name>
</gene>
<dbReference type="EMBL" id="UXUI01008125">
    <property type="protein sequence ID" value="VDD90565.1"/>
    <property type="molecule type" value="Genomic_DNA"/>
</dbReference>
<reference evidence="3" key="1">
    <citation type="submission" date="2017-02" db="UniProtKB">
        <authorList>
            <consortium name="WormBaseParasite"/>
        </authorList>
    </citation>
    <scope>IDENTIFICATION</scope>
</reference>
<dbReference type="GO" id="GO:0036064">
    <property type="term" value="C:ciliary basal body"/>
    <property type="evidence" value="ECO:0007669"/>
    <property type="project" value="TreeGrafter"/>
</dbReference>
<evidence type="ECO:0000313" key="1">
    <source>
        <dbReference type="EMBL" id="VDD90565.1"/>
    </source>
</evidence>
<evidence type="ECO:0000313" key="2">
    <source>
        <dbReference type="Proteomes" id="UP000274131"/>
    </source>
</evidence>
<dbReference type="GO" id="GO:0034464">
    <property type="term" value="C:BBSome"/>
    <property type="evidence" value="ECO:0007669"/>
    <property type="project" value="InterPro"/>
</dbReference>
<keyword evidence="2" id="KW-1185">Reference proteome</keyword>
<name>A0A0N4V633_ENTVE</name>
<accession>A0A0N4V633</accession>
<evidence type="ECO:0000313" key="3">
    <source>
        <dbReference type="WBParaSite" id="EVEC_0000570501-mRNA-1"/>
    </source>
</evidence>
<dbReference type="AlphaFoldDB" id="A0A0N4V633"/>
<dbReference type="InterPro" id="IPR011990">
    <property type="entry name" value="TPR-like_helical_dom_sf"/>
</dbReference>
<dbReference type="PANTHER" id="PTHR44177:SF1">
    <property type="entry name" value="TETRATRICOPEPTIDE REPEAT PROTEIN 8"/>
    <property type="match status" value="1"/>
</dbReference>
<protein>
    <submittedName>
        <fullName evidence="3">TPR_REGION domain-containing protein</fullName>
    </submittedName>
</protein>
<organism evidence="3">
    <name type="scientific">Enterobius vermicularis</name>
    <name type="common">Human pinworm</name>
    <dbReference type="NCBI Taxonomy" id="51028"/>
    <lineage>
        <taxon>Eukaryota</taxon>
        <taxon>Metazoa</taxon>
        <taxon>Ecdysozoa</taxon>
        <taxon>Nematoda</taxon>
        <taxon>Chromadorea</taxon>
        <taxon>Rhabditida</taxon>
        <taxon>Spirurina</taxon>
        <taxon>Oxyuridomorpha</taxon>
        <taxon>Oxyuroidea</taxon>
        <taxon>Oxyuridae</taxon>
        <taxon>Enterobius</taxon>
    </lineage>
</organism>
<dbReference type="InterPro" id="IPR028796">
    <property type="entry name" value="BBS8"/>
</dbReference>